<proteinExistence type="predicted"/>
<dbReference type="GO" id="GO:0005886">
    <property type="term" value="C:plasma membrane"/>
    <property type="evidence" value="ECO:0007669"/>
    <property type="project" value="UniProtKB-SubCell"/>
</dbReference>
<dbReference type="InterPro" id="IPR036259">
    <property type="entry name" value="MFS_trans_sf"/>
</dbReference>
<feature type="transmembrane region" description="Helical" evidence="7">
    <location>
        <begin position="77"/>
        <end position="95"/>
    </location>
</feature>
<dbReference type="PANTHER" id="PTHR43045">
    <property type="entry name" value="SHIKIMATE TRANSPORTER"/>
    <property type="match status" value="1"/>
</dbReference>
<dbReference type="Pfam" id="PF07690">
    <property type="entry name" value="MFS_1"/>
    <property type="match status" value="1"/>
</dbReference>
<feature type="transmembrane region" description="Helical" evidence="7">
    <location>
        <begin position="101"/>
        <end position="124"/>
    </location>
</feature>
<dbReference type="KEGG" id="rain:Rai3103_14130"/>
<feature type="transmembrane region" description="Helical" evidence="7">
    <location>
        <begin position="46"/>
        <end position="65"/>
    </location>
</feature>
<dbReference type="InterPro" id="IPR020846">
    <property type="entry name" value="MFS_dom"/>
</dbReference>
<reference evidence="9 10" key="1">
    <citation type="submission" date="2019-10" db="EMBL/GenBank/DDBJ databases">
        <title>Genomic analysis of Raineyella sp. CBA3103.</title>
        <authorList>
            <person name="Roh S.W."/>
        </authorList>
    </citation>
    <scope>NUCLEOTIDE SEQUENCE [LARGE SCALE GENOMIC DNA]</scope>
    <source>
        <strain evidence="9 10">CBA3103</strain>
    </source>
</reference>
<keyword evidence="4 7" id="KW-0812">Transmembrane</keyword>
<feature type="domain" description="Major facilitator superfamily (MFS) profile" evidence="8">
    <location>
        <begin position="8"/>
        <end position="418"/>
    </location>
</feature>
<accession>A0A5Q2FFS3</accession>
<feature type="transmembrane region" description="Helical" evidence="7">
    <location>
        <begin position="265"/>
        <end position="286"/>
    </location>
</feature>
<dbReference type="InterPro" id="IPR011701">
    <property type="entry name" value="MFS"/>
</dbReference>
<dbReference type="GO" id="GO:0022857">
    <property type="term" value="F:transmembrane transporter activity"/>
    <property type="evidence" value="ECO:0007669"/>
    <property type="project" value="InterPro"/>
</dbReference>
<keyword evidence="6 7" id="KW-0472">Membrane</keyword>
<dbReference type="PROSITE" id="PS50850">
    <property type="entry name" value="MFS"/>
    <property type="match status" value="1"/>
</dbReference>
<evidence type="ECO:0000256" key="4">
    <source>
        <dbReference type="ARBA" id="ARBA00022692"/>
    </source>
</evidence>
<feature type="transmembrane region" description="Helical" evidence="7">
    <location>
        <begin position="361"/>
        <end position="379"/>
    </location>
</feature>
<keyword evidence="2" id="KW-0813">Transport</keyword>
<dbReference type="EMBL" id="CP045725">
    <property type="protein sequence ID" value="QGF25261.1"/>
    <property type="molecule type" value="Genomic_DNA"/>
</dbReference>
<dbReference type="AlphaFoldDB" id="A0A5Q2FFS3"/>
<name>A0A5Q2FFS3_9ACTN</name>
<sequence length="430" mass="44905">MPRASRAAVRGGILGNFVDQFDIFLPVVALGPALPSLAGRSAVGATAAYVVMATLIGRPLGAIIFGRISDTYGRTATTRLAIAGTAACTLGIALVPTHQQIGLWAIGLVIALRFLGGIFLAGEYTSAIPLAMEWSRPRERGKGSGLIMAMSPSAQATIALVTLLLLALLGPQSYADWGWRLSFLLGAVASVGMLVYYSLRVADAPIQHRQSQAEGPRAGLADVLFGHWAAAFWQIFGLMTGLWIMTNLTVIVLAQRLTSDLHLSASGVALAMAIASVGQAIVMALAGHWSTLLGRRRFFVVWGLAGLIGGPVLWWWILGSAPSAVAAGVGAAVLQIVTVTAYGPIGAYINERFPTVVRATAYGTAYSLSIVGPALYPYYLPTLERWLGHQGAPVGLLALGAVLVAGCGALGPRLSPAEIDTDLDRLAAKA</sequence>
<feature type="transmembrane region" description="Helical" evidence="7">
    <location>
        <begin position="298"/>
        <end position="318"/>
    </location>
</feature>
<evidence type="ECO:0000256" key="5">
    <source>
        <dbReference type="ARBA" id="ARBA00022989"/>
    </source>
</evidence>
<dbReference type="PANTHER" id="PTHR43045:SF4">
    <property type="entry name" value="TRANSPORTER YDFJ-RELATED"/>
    <property type="match status" value="1"/>
</dbReference>
<dbReference type="Proteomes" id="UP000386847">
    <property type="component" value="Chromosome"/>
</dbReference>
<evidence type="ECO:0000313" key="10">
    <source>
        <dbReference type="Proteomes" id="UP000386847"/>
    </source>
</evidence>
<dbReference type="SUPFAM" id="SSF103473">
    <property type="entry name" value="MFS general substrate transporter"/>
    <property type="match status" value="1"/>
</dbReference>
<dbReference type="Gene3D" id="1.20.1250.20">
    <property type="entry name" value="MFS general substrate transporter like domains"/>
    <property type="match status" value="2"/>
</dbReference>
<gene>
    <name evidence="9" type="ORF">Rai3103_14130</name>
</gene>
<organism evidence="9 10">
    <name type="scientific">Raineyella fluvialis</name>
    <dbReference type="NCBI Taxonomy" id="2662261"/>
    <lineage>
        <taxon>Bacteria</taxon>
        <taxon>Bacillati</taxon>
        <taxon>Actinomycetota</taxon>
        <taxon>Actinomycetes</taxon>
        <taxon>Propionibacteriales</taxon>
        <taxon>Propionibacteriaceae</taxon>
        <taxon>Raineyella</taxon>
    </lineage>
</organism>
<feature type="transmembrane region" description="Helical" evidence="7">
    <location>
        <begin position="220"/>
        <end position="245"/>
    </location>
</feature>
<evidence type="ECO:0000256" key="1">
    <source>
        <dbReference type="ARBA" id="ARBA00004651"/>
    </source>
</evidence>
<feature type="transmembrane region" description="Helical" evidence="7">
    <location>
        <begin position="145"/>
        <end position="169"/>
    </location>
</feature>
<evidence type="ECO:0000256" key="6">
    <source>
        <dbReference type="ARBA" id="ARBA00023136"/>
    </source>
</evidence>
<evidence type="ECO:0000259" key="8">
    <source>
        <dbReference type="PROSITE" id="PS50850"/>
    </source>
</evidence>
<protein>
    <submittedName>
        <fullName evidence="9">MFS transporter</fullName>
    </submittedName>
</protein>
<comment type="subcellular location">
    <subcellularLocation>
        <location evidence="1">Cell membrane</location>
        <topology evidence="1">Multi-pass membrane protein</topology>
    </subcellularLocation>
</comment>
<evidence type="ECO:0000256" key="7">
    <source>
        <dbReference type="SAM" id="Phobius"/>
    </source>
</evidence>
<feature type="transmembrane region" description="Helical" evidence="7">
    <location>
        <begin position="324"/>
        <end position="349"/>
    </location>
</feature>
<keyword evidence="3" id="KW-1003">Cell membrane</keyword>
<feature type="transmembrane region" description="Helical" evidence="7">
    <location>
        <begin position="391"/>
        <end position="411"/>
    </location>
</feature>
<evidence type="ECO:0000256" key="2">
    <source>
        <dbReference type="ARBA" id="ARBA00022448"/>
    </source>
</evidence>
<feature type="transmembrane region" description="Helical" evidence="7">
    <location>
        <begin position="12"/>
        <end position="34"/>
    </location>
</feature>
<keyword evidence="10" id="KW-1185">Reference proteome</keyword>
<evidence type="ECO:0000313" key="9">
    <source>
        <dbReference type="EMBL" id="QGF25261.1"/>
    </source>
</evidence>
<evidence type="ECO:0000256" key="3">
    <source>
        <dbReference type="ARBA" id="ARBA00022475"/>
    </source>
</evidence>
<keyword evidence="5 7" id="KW-1133">Transmembrane helix</keyword>
<feature type="transmembrane region" description="Helical" evidence="7">
    <location>
        <begin position="181"/>
        <end position="199"/>
    </location>
</feature>